<evidence type="ECO:0000256" key="6">
    <source>
        <dbReference type="ARBA" id="ARBA00023170"/>
    </source>
</evidence>
<feature type="transmembrane region" description="Helical" evidence="7">
    <location>
        <begin position="346"/>
        <end position="366"/>
    </location>
</feature>
<evidence type="ECO:0000313" key="10">
    <source>
        <dbReference type="Proteomes" id="UP000270296"/>
    </source>
</evidence>
<dbReference type="AlphaFoldDB" id="A0A183J1P8"/>
<feature type="transmembrane region" description="Helical" evidence="7">
    <location>
        <begin position="97"/>
        <end position="120"/>
    </location>
</feature>
<sequence>MNFSEEFAIEKCRAKALWMLIASSPENVSIILPSGYIFNKSEVDDVYDYYLFGYSLETTVAPILQIIMALLGIIGSACILITITHESYSQGVTFKNFMVALAVSDMMFNVFGIPFTIFSATSSSYGTQWAALPYIVLITMGIINVSSLFSNLNSLCLTLTRYVMLVKPFYWKSRSNTWKQRFFITSLLLSLTMAVFRLYLPLQYRVEAVNETWAGEKLFAFRSSAFYDAPLHRVMGLTCDIVLPLIISILMLYFSIQIVAIVKKRKKILPSAGSPSQANKMTVHAVAQQEKTKDSGNINRLIFCTAAVTILCEVAYIYLWFLTFFLDEDSLSSDSCVDAHLVQTKLRNYVVHLISAAITNSIEAFVRMCHFYNYMIFSSVFRSQFMEQIKCKN</sequence>
<evidence type="ECO:0000256" key="1">
    <source>
        <dbReference type="ARBA" id="ARBA00004651"/>
    </source>
</evidence>
<dbReference type="GO" id="GO:0032870">
    <property type="term" value="P:cellular response to hormone stimulus"/>
    <property type="evidence" value="ECO:0007669"/>
    <property type="project" value="TreeGrafter"/>
</dbReference>
<dbReference type="InterPro" id="IPR017452">
    <property type="entry name" value="GPCR_Rhodpsn_7TM"/>
</dbReference>
<proteinExistence type="predicted"/>
<keyword evidence="3 7" id="KW-0812">Transmembrane</keyword>
<feature type="transmembrane region" description="Helical" evidence="7">
    <location>
        <begin position="301"/>
        <end position="326"/>
    </location>
</feature>
<dbReference type="GO" id="GO:0004930">
    <property type="term" value="F:G protein-coupled receptor activity"/>
    <property type="evidence" value="ECO:0007669"/>
    <property type="project" value="InterPro"/>
</dbReference>
<evidence type="ECO:0000259" key="8">
    <source>
        <dbReference type="PROSITE" id="PS50262"/>
    </source>
</evidence>
<evidence type="ECO:0000256" key="5">
    <source>
        <dbReference type="ARBA" id="ARBA00023136"/>
    </source>
</evidence>
<evidence type="ECO:0000256" key="7">
    <source>
        <dbReference type="SAM" id="Phobius"/>
    </source>
</evidence>
<feature type="transmembrane region" description="Helical" evidence="7">
    <location>
        <begin position="181"/>
        <end position="200"/>
    </location>
</feature>
<organism evidence="11">
    <name type="scientific">Soboliphyme baturini</name>
    <dbReference type="NCBI Taxonomy" id="241478"/>
    <lineage>
        <taxon>Eukaryota</taxon>
        <taxon>Metazoa</taxon>
        <taxon>Ecdysozoa</taxon>
        <taxon>Nematoda</taxon>
        <taxon>Enoplea</taxon>
        <taxon>Dorylaimia</taxon>
        <taxon>Dioctophymatida</taxon>
        <taxon>Dioctophymatoidea</taxon>
        <taxon>Soboliphymatidae</taxon>
        <taxon>Soboliphyme</taxon>
    </lineage>
</organism>
<dbReference type="SUPFAM" id="SSF81321">
    <property type="entry name" value="Family A G protein-coupled receptor-like"/>
    <property type="match status" value="1"/>
</dbReference>
<protein>
    <submittedName>
        <fullName evidence="11">G_PROTEIN_RECEP_F1_2 domain-containing protein</fullName>
    </submittedName>
</protein>
<dbReference type="Gene3D" id="1.20.1070.10">
    <property type="entry name" value="Rhodopsin 7-helix transmembrane proteins"/>
    <property type="match status" value="1"/>
</dbReference>
<dbReference type="PRINTS" id="PR00237">
    <property type="entry name" value="GPCRRHODOPSN"/>
</dbReference>
<accession>A0A183J1P8</accession>
<dbReference type="Proteomes" id="UP000270296">
    <property type="component" value="Unassembled WGS sequence"/>
</dbReference>
<feature type="transmembrane region" description="Helical" evidence="7">
    <location>
        <begin position="63"/>
        <end position="85"/>
    </location>
</feature>
<feature type="transmembrane region" description="Helical" evidence="7">
    <location>
        <begin position="132"/>
        <end position="160"/>
    </location>
</feature>
<gene>
    <name evidence="9" type="ORF">SBAD_LOCUS9796</name>
</gene>
<name>A0A183J1P8_9BILA</name>
<feature type="transmembrane region" description="Helical" evidence="7">
    <location>
        <begin position="241"/>
        <end position="262"/>
    </location>
</feature>
<dbReference type="GO" id="GO:0005886">
    <property type="term" value="C:plasma membrane"/>
    <property type="evidence" value="ECO:0007669"/>
    <property type="project" value="UniProtKB-SubCell"/>
</dbReference>
<dbReference type="PANTHER" id="PTHR24241">
    <property type="entry name" value="NEUROPEPTIDE RECEPTOR-RELATED G-PROTEIN COUPLED RECEPTOR"/>
    <property type="match status" value="1"/>
</dbReference>
<dbReference type="PROSITE" id="PS50262">
    <property type="entry name" value="G_PROTEIN_RECEP_F1_2"/>
    <property type="match status" value="1"/>
</dbReference>
<reference evidence="11" key="1">
    <citation type="submission" date="2016-06" db="UniProtKB">
        <authorList>
            <consortium name="WormBaseParasite"/>
        </authorList>
    </citation>
    <scope>IDENTIFICATION</scope>
</reference>
<dbReference type="Pfam" id="PF00001">
    <property type="entry name" value="7tm_1"/>
    <property type="match status" value="1"/>
</dbReference>
<keyword evidence="4 7" id="KW-1133">Transmembrane helix</keyword>
<feature type="domain" description="G-protein coupled receptors family 1 profile" evidence="8">
    <location>
        <begin position="75"/>
        <end position="367"/>
    </location>
</feature>
<comment type="subcellular location">
    <subcellularLocation>
        <location evidence="1">Cell membrane</location>
        <topology evidence="1">Multi-pass membrane protein</topology>
    </subcellularLocation>
</comment>
<keyword evidence="6" id="KW-0675">Receptor</keyword>
<keyword evidence="10" id="KW-1185">Reference proteome</keyword>
<dbReference type="EMBL" id="UZAM01013180">
    <property type="protein sequence ID" value="VDP26084.1"/>
    <property type="molecule type" value="Genomic_DNA"/>
</dbReference>
<evidence type="ECO:0000256" key="4">
    <source>
        <dbReference type="ARBA" id="ARBA00022989"/>
    </source>
</evidence>
<keyword evidence="2" id="KW-1003">Cell membrane</keyword>
<evidence type="ECO:0000313" key="9">
    <source>
        <dbReference type="EMBL" id="VDP26084.1"/>
    </source>
</evidence>
<evidence type="ECO:0000313" key="11">
    <source>
        <dbReference type="WBParaSite" id="SBAD_0001014601-mRNA-1"/>
    </source>
</evidence>
<dbReference type="PANTHER" id="PTHR24241:SF76">
    <property type="entry name" value="NEUROPEPTIDE SIFAMIDE RECEPTOR"/>
    <property type="match status" value="1"/>
</dbReference>
<evidence type="ECO:0000256" key="3">
    <source>
        <dbReference type="ARBA" id="ARBA00022692"/>
    </source>
</evidence>
<keyword evidence="5 7" id="KW-0472">Membrane</keyword>
<reference evidence="9 10" key="2">
    <citation type="submission" date="2018-11" db="EMBL/GenBank/DDBJ databases">
        <authorList>
            <consortium name="Pathogen Informatics"/>
        </authorList>
    </citation>
    <scope>NUCLEOTIDE SEQUENCE [LARGE SCALE GENOMIC DNA]</scope>
</reference>
<evidence type="ECO:0000256" key="2">
    <source>
        <dbReference type="ARBA" id="ARBA00022475"/>
    </source>
</evidence>
<dbReference type="WBParaSite" id="SBAD_0001014601-mRNA-1">
    <property type="protein sequence ID" value="SBAD_0001014601-mRNA-1"/>
    <property type="gene ID" value="SBAD_0001014601"/>
</dbReference>
<dbReference type="InterPro" id="IPR000276">
    <property type="entry name" value="GPCR_Rhodpsn"/>
</dbReference>
<dbReference type="GO" id="GO:0042277">
    <property type="term" value="F:peptide binding"/>
    <property type="evidence" value="ECO:0007669"/>
    <property type="project" value="TreeGrafter"/>
</dbReference>